<reference evidence="1 2" key="1">
    <citation type="submission" date="2018-06" db="EMBL/GenBank/DDBJ databases">
        <title>Genomic Encyclopedia of Type Strains, Phase IV (KMG-IV): sequencing the most valuable type-strain genomes for metagenomic binning, comparative biology and taxonomic classification.</title>
        <authorList>
            <person name="Goeker M."/>
        </authorList>
    </citation>
    <scope>NUCLEOTIDE SEQUENCE [LARGE SCALE GENOMIC DNA]</scope>
    <source>
        <strain evidence="1 2">DSM 18048</strain>
    </source>
</reference>
<dbReference type="RefSeq" id="WP_110888338.1">
    <property type="nucleotide sequence ID" value="NZ_QJSX01000017.1"/>
</dbReference>
<gene>
    <name evidence="1" type="ORF">DES52_11799</name>
</gene>
<accession>A0A318S7C3</accession>
<evidence type="ECO:0000313" key="2">
    <source>
        <dbReference type="Proteomes" id="UP000248326"/>
    </source>
</evidence>
<name>A0A318S7C3_9DEIO</name>
<comment type="caution">
    <text evidence="1">The sequence shown here is derived from an EMBL/GenBank/DDBJ whole genome shotgun (WGS) entry which is preliminary data.</text>
</comment>
<sequence>MTAASPTAFELLEQLRATYGDSFADSLAAFASAPSVERVTPVVEAPPSSPEGYWLRAEALLKPLQARLGTLYGPLVSIFTLALLHQKAGETSATFVAPLWVLGVLSGLSRDRVEELLAGHADVLAKFCYKRAWAVNYQPIGKDVTSTSRWAGQVFLVPIPSAPFDEDVIFQPRVAGSRALFTASGYRDLALDVHRRFTEAGWREKHGVERARYGQAKNPGLPSGSRLALLEQLIADRFGRGAIDDARQREVSRLESAHDVLAALKVGPDAGRDGVGRWARAVSEALGTLLGDEARTKVWLSACWAAWRVTRAGLADGFALLYEGVFEVLVRRADVVPRSGSSRGAALNWVLNSLGLRRLDQAARRSSVSLVA</sequence>
<dbReference type="AlphaFoldDB" id="A0A318S7C3"/>
<dbReference type="EMBL" id="QJSX01000017">
    <property type="protein sequence ID" value="PYE50581.1"/>
    <property type="molecule type" value="Genomic_DNA"/>
</dbReference>
<evidence type="ECO:0000313" key="1">
    <source>
        <dbReference type="EMBL" id="PYE50581.1"/>
    </source>
</evidence>
<organism evidence="1 2">
    <name type="scientific">Deinococcus yavapaiensis KR-236</name>
    <dbReference type="NCBI Taxonomy" id="694435"/>
    <lineage>
        <taxon>Bacteria</taxon>
        <taxon>Thermotogati</taxon>
        <taxon>Deinococcota</taxon>
        <taxon>Deinococci</taxon>
        <taxon>Deinococcales</taxon>
        <taxon>Deinococcaceae</taxon>
        <taxon>Deinococcus</taxon>
    </lineage>
</organism>
<keyword evidence="2" id="KW-1185">Reference proteome</keyword>
<proteinExistence type="predicted"/>
<dbReference type="Proteomes" id="UP000248326">
    <property type="component" value="Unassembled WGS sequence"/>
</dbReference>
<protein>
    <submittedName>
        <fullName evidence="1">Uncharacterized protein</fullName>
    </submittedName>
</protein>
<dbReference type="OrthoDB" id="9823921at2"/>